<dbReference type="PANTHER" id="PTHR11709">
    <property type="entry name" value="MULTI-COPPER OXIDASE"/>
    <property type="match status" value="1"/>
</dbReference>
<evidence type="ECO:0000259" key="14">
    <source>
        <dbReference type="Pfam" id="PF07731"/>
    </source>
</evidence>
<dbReference type="Gene3D" id="2.60.40.420">
    <property type="entry name" value="Cupredoxins - blue copper proteins"/>
    <property type="match status" value="3"/>
</dbReference>
<evidence type="ECO:0000256" key="3">
    <source>
        <dbReference type="ARBA" id="ARBA00004613"/>
    </source>
</evidence>
<dbReference type="InterPro" id="IPR011706">
    <property type="entry name" value="Cu-oxidase_C"/>
</dbReference>
<evidence type="ECO:0000256" key="8">
    <source>
        <dbReference type="ARBA" id="ARBA00023002"/>
    </source>
</evidence>
<gene>
    <name evidence="16" type="ORF">V5O48_004565</name>
</gene>
<feature type="compositionally biased region" description="Basic and acidic residues" evidence="12">
    <location>
        <begin position="343"/>
        <end position="353"/>
    </location>
</feature>
<dbReference type="InterPro" id="IPR002355">
    <property type="entry name" value="Cu_oxidase_Cu_BS"/>
</dbReference>
<evidence type="ECO:0000256" key="11">
    <source>
        <dbReference type="ARBA" id="ARBA00023180"/>
    </source>
</evidence>
<reference evidence="16 17" key="1">
    <citation type="submission" date="2024-02" db="EMBL/GenBank/DDBJ databases">
        <title>A draft genome for the cacao thread blight pathogen Marasmius crinis-equi.</title>
        <authorList>
            <person name="Cohen S.P."/>
            <person name="Baruah I.K."/>
            <person name="Amoako-Attah I."/>
            <person name="Bukari Y."/>
            <person name="Meinhardt L.W."/>
            <person name="Bailey B.A."/>
        </authorList>
    </citation>
    <scope>NUCLEOTIDE SEQUENCE [LARGE SCALE GENOMIC DNA]</scope>
    <source>
        <strain evidence="16 17">GH-76</strain>
    </source>
</reference>
<dbReference type="PROSITE" id="PS00080">
    <property type="entry name" value="MULTICOPPER_OXIDASE2"/>
    <property type="match status" value="1"/>
</dbReference>
<accession>A0ABR3FQH2</accession>
<keyword evidence="11" id="KW-0325">Glycoprotein</keyword>
<organism evidence="16 17">
    <name type="scientific">Marasmius crinis-equi</name>
    <dbReference type="NCBI Taxonomy" id="585013"/>
    <lineage>
        <taxon>Eukaryota</taxon>
        <taxon>Fungi</taxon>
        <taxon>Dikarya</taxon>
        <taxon>Basidiomycota</taxon>
        <taxon>Agaricomycotina</taxon>
        <taxon>Agaricomycetes</taxon>
        <taxon>Agaricomycetidae</taxon>
        <taxon>Agaricales</taxon>
        <taxon>Marasmiineae</taxon>
        <taxon>Marasmiaceae</taxon>
        <taxon>Marasmius</taxon>
    </lineage>
</organism>
<keyword evidence="6" id="KW-0964">Secreted</keyword>
<comment type="subcellular location">
    <subcellularLocation>
        <location evidence="3">Secreted</location>
    </subcellularLocation>
</comment>
<dbReference type="SUPFAM" id="SSF49503">
    <property type="entry name" value="Cupredoxins"/>
    <property type="match status" value="3"/>
</dbReference>
<evidence type="ECO:0000259" key="13">
    <source>
        <dbReference type="Pfam" id="PF00394"/>
    </source>
</evidence>
<comment type="catalytic activity">
    <reaction evidence="1">
        <text>4 hydroquinone + O2 = 4 benzosemiquinone + 2 H2O</text>
        <dbReference type="Rhea" id="RHEA:11276"/>
        <dbReference type="ChEBI" id="CHEBI:15377"/>
        <dbReference type="ChEBI" id="CHEBI:15379"/>
        <dbReference type="ChEBI" id="CHEBI:17594"/>
        <dbReference type="ChEBI" id="CHEBI:17977"/>
        <dbReference type="EC" id="1.10.3.2"/>
    </reaction>
</comment>
<evidence type="ECO:0000256" key="2">
    <source>
        <dbReference type="ARBA" id="ARBA00001935"/>
    </source>
</evidence>
<dbReference type="Pfam" id="PF07732">
    <property type="entry name" value="Cu-oxidase_3"/>
    <property type="match status" value="1"/>
</dbReference>
<dbReference type="Pfam" id="PF00394">
    <property type="entry name" value="Cu-oxidase"/>
    <property type="match status" value="1"/>
</dbReference>
<feature type="domain" description="Plastocyanin-like" evidence="14">
    <location>
        <begin position="392"/>
        <end position="514"/>
    </location>
</feature>
<proteinExistence type="inferred from homology"/>
<evidence type="ECO:0000256" key="6">
    <source>
        <dbReference type="ARBA" id="ARBA00022525"/>
    </source>
</evidence>
<keyword evidence="7" id="KW-0479">Metal-binding</keyword>
<name>A0ABR3FQH2_9AGAR</name>
<feature type="domain" description="Plastocyanin-like" evidence="13">
    <location>
        <begin position="203"/>
        <end position="326"/>
    </location>
</feature>
<comment type="caution">
    <text evidence="16">The sequence shown here is derived from an EMBL/GenBank/DDBJ whole genome shotgun (WGS) entry which is preliminary data.</text>
</comment>
<feature type="domain" description="Plastocyanin-like" evidence="15">
    <location>
        <begin position="52"/>
        <end position="119"/>
    </location>
</feature>
<keyword evidence="10" id="KW-1015">Disulfide bond</keyword>
<evidence type="ECO:0000256" key="10">
    <source>
        <dbReference type="ARBA" id="ARBA00023157"/>
    </source>
</evidence>
<evidence type="ECO:0000256" key="9">
    <source>
        <dbReference type="ARBA" id="ARBA00023008"/>
    </source>
</evidence>
<protein>
    <recommendedName>
        <fullName evidence="5">laccase</fullName>
        <ecNumber evidence="5">1.10.3.2</ecNumber>
    </recommendedName>
</protein>
<dbReference type="EMBL" id="JBAHYK010000157">
    <property type="protein sequence ID" value="KAL0577425.1"/>
    <property type="molecule type" value="Genomic_DNA"/>
</dbReference>
<dbReference type="InterPro" id="IPR045087">
    <property type="entry name" value="Cu-oxidase_fam"/>
</dbReference>
<evidence type="ECO:0000256" key="7">
    <source>
        <dbReference type="ARBA" id="ARBA00022723"/>
    </source>
</evidence>
<dbReference type="PANTHER" id="PTHR11709:SF394">
    <property type="entry name" value="FI03373P-RELATED"/>
    <property type="match status" value="1"/>
</dbReference>
<dbReference type="Proteomes" id="UP001465976">
    <property type="component" value="Unassembled WGS sequence"/>
</dbReference>
<dbReference type="CDD" id="cd13903">
    <property type="entry name" value="CuRO_3_Tv-LCC_like"/>
    <property type="match status" value="1"/>
</dbReference>
<dbReference type="PROSITE" id="PS00079">
    <property type="entry name" value="MULTICOPPER_OXIDASE1"/>
    <property type="match status" value="1"/>
</dbReference>
<dbReference type="InterPro" id="IPR011707">
    <property type="entry name" value="Cu-oxidase-like_N"/>
</dbReference>
<evidence type="ECO:0000313" key="17">
    <source>
        <dbReference type="Proteomes" id="UP001465976"/>
    </source>
</evidence>
<evidence type="ECO:0000256" key="1">
    <source>
        <dbReference type="ARBA" id="ARBA00000349"/>
    </source>
</evidence>
<sequence>MVSSSFSRFVYLGGLVKGLYAFPKWDLSAPSLSFTHSSSSSIGPLGKLRISNGVVAPDGFSRDAVLVNGITPGPVVTATKGETLSINVIDELTNSSTYKSTSIHWHGLFQKGNIWADGAVSAGTFWYHSHLGKDPILRWASRTLSDLRPTGSSCGAVRRGRREYYHNPFGLVSYVLFTIRAEILRVTCLVNADRPTPDYPIGRMVSNATLINGLGRYQGGPASALAVINVDAGKRYRFRLVSISCQPPFIFSIDGHPLTIIEVDGTDHEPLEVNSVEIFAGQRYSAVLNASMPVDNYWIRANPTTTAGRPGFVGGINQAILRYRGAPATEPSVDSQLPPKPLNETDLHPLRDHGDGVPGEPRIDGADVNLNLPIHFDTSIIRFRVNGVQFLAPPVPVLLQILSGAKYAASLLPQGSVYPLPLNKTIQITMPLVDNIGAPHPMHLHGHNFHVIRSAGSSEYNFDNPPIRDVVSTGASTSDNVTIRFRTDNSGPWFLHCHIEQHLGAGLAVVLAEGVPDVAAASPVPEDWKQLCPIYDEAKNDDRPLIA</sequence>
<dbReference type="InterPro" id="IPR001117">
    <property type="entry name" value="Cu-oxidase_2nd"/>
</dbReference>
<keyword evidence="8" id="KW-0560">Oxidoreductase</keyword>
<evidence type="ECO:0000313" key="16">
    <source>
        <dbReference type="EMBL" id="KAL0577425.1"/>
    </source>
</evidence>
<evidence type="ECO:0000256" key="12">
    <source>
        <dbReference type="SAM" id="MobiDB-lite"/>
    </source>
</evidence>
<comment type="cofactor">
    <cofactor evidence="2">
        <name>Cu cation</name>
        <dbReference type="ChEBI" id="CHEBI:23378"/>
    </cofactor>
</comment>
<keyword evidence="9" id="KW-0186">Copper</keyword>
<evidence type="ECO:0000259" key="15">
    <source>
        <dbReference type="Pfam" id="PF07732"/>
    </source>
</evidence>
<dbReference type="InterPro" id="IPR033138">
    <property type="entry name" value="Cu_oxidase_CS"/>
</dbReference>
<dbReference type="InterPro" id="IPR008972">
    <property type="entry name" value="Cupredoxin"/>
</dbReference>
<feature type="region of interest" description="Disordered" evidence="12">
    <location>
        <begin position="329"/>
        <end position="353"/>
    </location>
</feature>
<comment type="similarity">
    <text evidence="4">Belongs to the multicopper oxidase family.</text>
</comment>
<keyword evidence="17" id="KW-1185">Reference proteome</keyword>
<evidence type="ECO:0000256" key="5">
    <source>
        <dbReference type="ARBA" id="ARBA00012297"/>
    </source>
</evidence>
<dbReference type="EC" id="1.10.3.2" evidence="5"/>
<dbReference type="Pfam" id="PF07731">
    <property type="entry name" value="Cu-oxidase_2"/>
    <property type="match status" value="1"/>
</dbReference>
<evidence type="ECO:0000256" key="4">
    <source>
        <dbReference type="ARBA" id="ARBA00010609"/>
    </source>
</evidence>